<protein>
    <submittedName>
        <fullName evidence="1">Uncharacterized protein</fullName>
    </submittedName>
</protein>
<organism evidence="1 2">
    <name type="scientific">Thauera aminoaromatica</name>
    <dbReference type="NCBI Taxonomy" id="164330"/>
    <lineage>
        <taxon>Bacteria</taxon>
        <taxon>Pseudomonadati</taxon>
        <taxon>Pseudomonadota</taxon>
        <taxon>Betaproteobacteria</taxon>
        <taxon>Rhodocyclales</taxon>
        <taxon>Zoogloeaceae</taxon>
        <taxon>Thauera</taxon>
    </lineage>
</organism>
<reference evidence="1 2" key="1">
    <citation type="submission" date="2018-09" db="EMBL/GenBank/DDBJ databases">
        <title>Metagenome Assembled Genomes from an Advanced Water Purification Facility.</title>
        <authorList>
            <person name="Stamps B.W."/>
            <person name="Spear J.R."/>
        </authorList>
    </citation>
    <scope>NUCLEOTIDE SEQUENCE [LARGE SCALE GENOMIC DNA]</scope>
    <source>
        <strain evidence="1">Bin_27_1</strain>
    </source>
</reference>
<evidence type="ECO:0000313" key="1">
    <source>
        <dbReference type="EMBL" id="TXH78796.1"/>
    </source>
</evidence>
<dbReference type="Proteomes" id="UP000321192">
    <property type="component" value="Unassembled WGS sequence"/>
</dbReference>
<evidence type="ECO:0000313" key="2">
    <source>
        <dbReference type="Proteomes" id="UP000321192"/>
    </source>
</evidence>
<comment type="caution">
    <text evidence="1">The sequence shown here is derived from an EMBL/GenBank/DDBJ whole genome shotgun (WGS) entry which is preliminary data.</text>
</comment>
<dbReference type="EMBL" id="SSFD01000375">
    <property type="protein sequence ID" value="TXH78796.1"/>
    <property type="molecule type" value="Genomic_DNA"/>
</dbReference>
<proteinExistence type="predicted"/>
<accession>A0A5C7S723</accession>
<sequence>MLETLVLFIAGERVELRSLHSGDLAVYHRPAEHVRALVEPVCRNRGHWNGEYNNWIVFRQFRADVVSELEAEADRD</sequence>
<gene>
    <name evidence="1" type="ORF">E6Q80_21870</name>
</gene>
<dbReference type="RefSeq" id="WP_276662324.1">
    <property type="nucleotide sequence ID" value="NZ_SSFD01000375.1"/>
</dbReference>
<name>A0A5C7S723_THASP</name>
<dbReference type="AlphaFoldDB" id="A0A5C7S723"/>